<dbReference type="PANTHER" id="PTHR31635">
    <property type="entry name" value="REVERSE TRANSCRIPTASE DOMAIN-CONTAINING PROTEIN-RELATED"/>
    <property type="match status" value="1"/>
</dbReference>
<dbReference type="Proteomes" id="UP000242715">
    <property type="component" value="Unassembled WGS sequence"/>
</dbReference>
<keyword evidence="3" id="KW-1185">Reference proteome</keyword>
<dbReference type="InterPro" id="IPR012337">
    <property type="entry name" value="RNaseH-like_sf"/>
</dbReference>
<evidence type="ECO:0000313" key="2">
    <source>
        <dbReference type="EMBL" id="GAU38423.1"/>
    </source>
</evidence>
<dbReference type="Pfam" id="PF13456">
    <property type="entry name" value="RVT_3"/>
    <property type="match status" value="1"/>
</dbReference>
<dbReference type="OrthoDB" id="1743918at2759"/>
<dbReference type="Pfam" id="PF13966">
    <property type="entry name" value="zf-RVT"/>
    <property type="match status" value="1"/>
</dbReference>
<dbReference type="InterPro" id="IPR043502">
    <property type="entry name" value="DNA/RNA_pol_sf"/>
</dbReference>
<dbReference type="SUPFAM" id="SSF53098">
    <property type="entry name" value="Ribonuclease H-like"/>
    <property type="match status" value="1"/>
</dbReference>
<name>A0A2Z6N8H8_TRISU</name>
<protein>
    <recommendedName>
        <fullName evidence="1">Reverse transcriptase domain-containing protein</fullName>
    </recommendedName>
</protein>
<dbReference type="AlphaFoldDB" id="A0A2Z6N8H8"/>
<dbReference type="CDD" id="cd01650">
    <property type="entry name" value="RT_nLTR_like"/>
    <property type="match status" value="1"/>
</dbReference>
<dbReference type="GO" id="GO:0004523">
    <property type="term" value="F:RNA-DNA hybrid ribonuclease activity"/>
    <property type="evidence" value="ECO:0007669"/>
    <property type="project" value="InterPro"/>
</dbReference>
<dbReference type="EMBL" id="DF973715">
    <property type="protein sequence ID" value="GAU38423.1"/>
    <property type="molecule type" value="Genomic_DNA"/>
</dbReference>
<feature type="domain" description="Reverse transcriptase" evidence="1">
    <location>
        <begin position="48"/>
        <end position="328"/>
    </location>
</feature>
<dbReference type="Pfam" id="PF00078">
    <property type="entry name" value="RVT_1"/>
    <property type="match status" value="1"/>
</dbReference>
<evidence type="ECO:0000259" key="1">
    <source>
        <dbReference type="PROSITE" id="PS50878"/>
    </source>
</evidence>
<sequence length="773" mass="86994">MLPSHQEVKAVVFALNRDSAPGPDGFGALFFHHFWDIVSSDVINAVFEFFTSSWILPGFNSNIIALLPKTPDATSIDQYRPIAMANFKFKIISKILADRLASIMPSLISEEEMGFIHGRDIKDCLCIASEAANLLHNKSYGGNLALKIDISKAFDTLEWSFLLKVLKRFGFNEIFCNWINVILQSAFLSVSINGKAHGYFNCSRGVRQGDPLSPLLFCLAEDVLSRSISKLVAEGKLDLIKGTRSFSVPSHSFYADDLMILCKGKLSGLTYLKYLFDKYALESGQIINISKSTIFSGSITPGKPKVIHLQPIADKIRMKLSAWKASLLSMAGRVQSVRPFSQGGLNIRSLSNLNKATNLKLCWSLLNSQSSWAKLLRDRVIRKNKTIQYHISSSIWSSIKDEFAVIKDNSIWLLEHVRHLLTSTVSDYINNGHWTFPPEMFHHFNVINLVQQVTIPLVACQDKLLWKHTDTGDLQLKEAYFFKLQQFQDLHWAKSIWSSDIPPSKSILAWRLMHDKVPTDENLKLRVKIWSWFANSLDLVLQFTSMDDMWKICDLSWSPQCKIVVIAALINLLNTIWFARNQARFNNKIITWQSAISMITASTVMTGNNTSKTSSNSIRDFIILKHFKVNIHHPRAPVIKEVIWHPLVPNWIKCNIDGASKGNPGISSCGGIFRNNVAGFMLCFAEPLGFTTSYQAELCGVIRAIEIAHQMNWRNLWLETDSALVVLAVNNPSSHVTWYGVGAYRGSTIRVPVPGTGTGTLSKTEYPYIIAKN</sequence>
<dbReference type="SUPFAM" id="SSF56672">
    <property type="entry name" value="DNA/RNA polymerases"/>
    <property type="match status" value="1"/>
</dbReference>
<dbReference type="InterPro" id="IPR044730">
    <property type="entry name" value="RNase_H-like_dom_plant"/>
</dbReference>
<dbReference type="GO" id="GO:0003676">
    <property type="term" value="F:nucleic acid binding"/>
    <property type="evidence" value="ECO:0007669"/>
    <property type="project" value="InterPro"/>
</dbReference>
<organism evidence="2 3">
    <name type="scientific">Trifolium subterraneum</name>
    <name type="common">Subterranean clover</name>
    <dbReference type="NCBI Taxonomy" id="3900"/>
    <lineage>
        <taxon>Eukaryota</taxon>
        <taxon>Viridiplantae</taxon>
        <taxon>Streptophyta</taxon>
        <taxon>Embryophyta</taxon>
        <taxon>Tracheophyta</taxon>
        <taxon>Spermatophyta</taxon>
        <taxon>Magnoliopsida</taxon>
        <taxon>eudicotyledons</taxon>
        <taxon>Gunneridae</taxon>
        <taxon>Pentapetalae</taxon>
        <taxon>rosids</taxon>
        <taxon>fabids</taxon>
        <taxon>Fabales</taxon>
        <taxon>Fabaceae</taxon>
        <taxon>Papilionoideae</taxon>
        <taxon>50 kb inversion clade</taxon>
        <taxon>NPAAA clade</taxon>
        <taxon>Hologalegina</taxon>
        <taxon>IRL clade</taxon>
        <taxon>Trifolieae</taxon>
        <taxon>Trifolium</taxon>
    </lineage>
</organism>
<proteinExistence type="predicted"/>
<dbReference type="InterPro" id="IPR036397">
    <property type="entry name" value="RNaseH_sf"/>
</dbReference>
<dbReference type="PROSITE" id="PS50878">
    <property type="entry name" value="RT_POL"/>
    <property type="match status" value="1"/>
</dbReference>
<evidence type="ECO:0000313" key="3">
    <source>
        <dbReference type="Proteomes" id="UP000242715"/>
    </source>
</evidence>
<dbReference type="InterPro" id="IPR002156">
    <property type="entry name" value="RNaseH_domain"/>
</dbReference>
<dbReference type="InterPro" id="IPR026960">
    <property type="entry name" value="RVT-Znf"/>
</dbReference>
<dbReference type="Gene3D" id="3.30.420.10">
    <property type="entry name" value="Ribonuclease H-like superfamily/Ribonuclease H"/>
    <property type="match status" value="1"/>
</dbReference>
<dbReference type="InterPro" id="IPR000477">
    <property type="entry name" value="RT_dom"/>
</dbReference>
<reference evidence="3" key="1">
    <citation type="journal article" date="2017" name="Front. Plant Sci.">
        <title>Climate Clever Clovers: New Paradigm to Reduce the Environmental Footprint of Ruminants by Breeding Low Methanogenic Forages Utilizing Haplotype Variation.</title>
        <authorList>
            <person name="Kaur P."/>
            <person name="Appels R."/>
            <person name="Bayer P.E."/>
            <person name="Keeble-Gagnere G."/>
            <person name="Wang J."/>
            <person name="Hirakawa H."/>
            <person name="Shirasawa K."/>
            <person name="Vercoe P."/>
            <person name="Stefanova K."/>
            <person name="Durmic Z."/>
            <person name="Nichols P."/>
            <person name="Revell C."/>
            <person name="Isobe S.N."/>
            <person name="Edwards D."/>
            <person name="Erskine W."/>
        </authorList>
    </citation>
    <scope>NUCLEOTIDE SEQUENCE [LARGE SCALE GENOMIC DNA]</scope>
    <source>
        <strain evidence="3">cv. Daliak</strain>
    </source>
</reference>
<accession>A0A2Z6N8H8</accession>
<dbReference type="PANTHER" id="PTHR31635:SF196">
    <property type="entry name" value="REVERSE TRANSCRIPTASE DOMAIN-CONTAINING PROTEIN-RELATED"/>
    <property type="match status" value="1"/>
</dbReference>
<gene>
    <name evidence="2" type="ORF">TSUD_396030</name>
</gene>
<dbReference type="CDD" id="cd06222">
    <property type="entry name" value="RNase_H_like"/>
    <property type="match status" value="1"/>
</dbReference>